<dbReference type="PROSITE" id="PS50113">
    <property type="entry name" value="PAC"/>
    <property type="match status" value="3"/>
</dbReference>
<gene>
    <name evidence="10" type="ORF">A3860_12305</name>
</gene>
<feature type="domain" description="PAC" evidence="9">
    <location>
        <begin position="584"/>
        <end position="636"/>
    </location>
</feature>
<dbReference type="STRING" id="1703345.A3860_12305"/>
<dbReference type="InterPro" id="IPR005467">
    <property type="entry name" value="His_kinase_dom"/>
</dbReference>
<feature type="domain" description="PAS" evidence="8">
    <location>
        <begin position="382"/>
        <end position="427"/>
    </location>
</feature>
<name>A0A1V9G6S8_9BACT</name>
<dbReference type="CDD" id="cd16917">
    <property type="entry name" value="HATPase_UhpB-NarQ-NarX-like"/>
    <property type="match status" value="1"/>
</dbReference>
<dbReference type="InterPro" id="IPR052162">
    <property type="entry name" value="Sensor_kinase/Photoreceptor"/>
</dbReference>
<evidence type="ECO:0000259" key="9">
    <source>
        <dbReference type="PROSITE" id="PS50113"/>
    </source>
</evidence>
<dbReference type="InterPro" id="IPR000014">
    <property type="entry name" value="PAS"/>
</dbReference>
<evidence type="ECO:0000256" key="1">
    <source>
        <dbReference type="ARBA" id="ARBA00000085"/>
    </source>
</evidence>
<dbReference type="PROSITE" id="PS50109">
    <property type="entry name" value="HIS_KIN"/>
    <property type="match status" value="1"/>
</dbReference>
<dbReference type="EMBL" id="LVYD01000002">
    <property type="protein sequence ID" value="OQP66280.1"/>
    <property type="molecule type" value="Genomic_DNA"/>
</dbReference>
<evidence type="ECO:0000313" key="11">
    <source>
        <dbReference type="Proteomes" id="UP000192796"/>
    </source>
</evidence>
<evidence type="ECO:0000313" key="10">
    <source>
        <dbReference type="EMBL" id="OQP66280.1"/>
    </source>
</evidence>
<dbReference type="SUPFAM" id="SSF55874">
    <property type="entry name" value="ATPase domain of HSP90 chaperone/DNA topoisomerase II/histidine kinase"/>
    <property type="match status" value="1"/>
</dbReference>
<dbReference type="RefSeq" id="WP_158085129.1">
    <property type="nucleotide sequence ID" value="NZ_LVYD01000002.1"/>
</dbReference>
<feature type="domain" description="PAS" evidence="8">
    <location>
        <begin position="264"/>
        <end position="306"/>
    </location>
</feature>
<dbReference type="Pfam" id="PF13426">
    <property type="entry name" value="PAS_9"/>
    <property type="match status" value="2"/>
</dbReference>
<keyword evidence="6" id="KW-0175">Coiled coil</keyword>
<dbReference type="OrthoDB" id="9811889at2"/>
<evidence type="ECO:0000259" key="8">
    <source>
        <dbReference type="PROSITE" id="PS50112"/>
    </source>
</evidence>
<dbReference type="CDD" id="cd00130">
    <property type="entry name" value="PAS"/>
    <property type="match status" value="4"/>
</dbReference>
<keyword evidence="4" id="KW-0808">Transferase</keyword>
<dbReference type="Pfam" id="PF08447">
    <property type="entry name" value="PAS_3"/>
    <property type="match status" value="1"/>
</dbReference>
<dbReference type="PANTHER" id="PTHR43304:SF1">
    <property type="entry name" value="PAC DOMAIN-CONTAINING PROTEIN"/>
    <property type="match status" value="1"/>
</dbReference>
<protein>
    <recommendedName>
        <fullName evidence="2">histidine kinase</fullName>
        <ecNumber evidence="2">2.7.13.3</ecNumber>
    </recommendedName>
</protein>
<feature type="domain" description="PAS" evidence="8">
    <location>
        <begin position="19"/>
        <end position="89"/>
    </location>
</feature>
<dbReference type="GO" id="GO:0006355">
    <property type="term" value="P:regulation of DNA-templated transcription"/>
    <property type="evidence" value="ECO:0007669"/>
    <property type="project" value="InterPro"/>
</dbReference>
<dbReference type="NCBIfam" id="TIGR00229">
    <property type="entry name" value="sensory_box"/>
    <property type="match status" value="4"/>
</dbReference>
<dbReference type="InterPro" id="IPR003594">
    <property type="entry name" value="HATPase_dom"/>
</dbReference>
<dbReference type="SUPFAM" id="SSF55785">
    <property type="entry name" value="PYP-like sensor domain (PAS domain)"/>
    <property type="match status" value="5"/>
</dbReference>
<feature type="domain" description="PAS" evidence="8">
    <location>
        <begin position="509"/>
        <end position="581"/>
    </location>
</feature>
<dbReference type="InterPro" id="IPR001610">
    <property type="entry name" value="PAC"/>
</dbReference>
<keyword evidence="11" id="KW-1185">Reference proteome</keyword>
<dbReference type="SMART" id="SM00086">
    <property type="entry name" value="PAC"/>
    <property type="match status" value="5"/>
</dbReference>
<dbReference type="SMART" id="SM00091">
    <property type="entry name" value="PAS"/>
    <property type="match status" value="5"/>
</dbReference>
<reference evidence="10 11" key="1">
    <citation type="submission" date="2016-03" db="EMBL/GenBank/DDBJ databases">
        <title>Niastella vici sp. nov., isolated from farmland soil.</title>
        <authorList>
            <person name="Chen L."/>
            <person name="Wang D."/>
            <person name="Yang S."/>
            <person name="Wang G."/>
        </authorList>
    </citation>
    <scope>NUCLEOTIDE SEQUENCE [LARGE SCALE GENOMIC DNA]</scope>
    <source>
        <strain evidence="10 11">DJ57</strain>
    </source>
</reference>
<feature type="domain" description="PAC" evidence="9">
    <location>
        <begin position="334"/>
        <end position="385"/>
    </location>
</feature>
<comment type="caution">
    <text evidence="10">The sequence shown here is derived from an EMBL/GenBank/DDBJ whole genome shotgun (WGS) entry which is preliminary data.</text>
</comment>
<evidence type="ECO:0000256" key="6">
    <source>
        <dbReference type="SAM" id="Coils"/>
    </source>
</evidence>
<keyword evidence="3" id="KW-0597">Phosphoprotein</keyword>
<dbReference type="EC" id="2.7.13.3" evidence="2"/>
<dbReference type="Gene3D" id="3.30.450.20">
    <property type="entry name" value="PAS domain"/>
    <property type="match status" value="5"/>
</dbReference>
<evidence type="ECO:0000256" key="2">
    <source>
        <dbReference type="ARBA" id="ARBA00012438"/>
    </source>
</evidence>
<dbReference type="Gene3D" id="3.30.565.10">
    <property type="entry name" value="Histidine kinase-like ATPase, C-terminal domain"/>
    <property type="match status" value="1"/>
</dbReference>
<keyword evidence="5" id="KW-0418">Kinase</keyword>
<dbReference type="GO" id="GO:0004673">
    <property type="term" value="F:protein histidine kinase activity"/>
    <property type="evidence" value="ECO:0007669"/>
    <property type="project" value="UniProtKB-EC"/>
</dbReference>
<dbReference type="AlphaFoldDB" id="A0A1V9G6S8"/>
<evidence type="ECO:0000256" key="5">
    <source>
        <dbReference type="ARBA" id="ARBA00022777"/>
    </source>
</evidence>
<dbReference type="Proteomes" id="UP000192796">
    <property type="component" value="Unassembled WGS sequence"/>
</dbReference>
<feature type="coiled-coil region" evidence="6">
    <location>
        <begin position="624"/>
        <end position="665"/>
    </location>
</feature>
<dbReference type="PROSITE" id="PS50112">
    <property type="entry name" value="PAS"/>
    <property type="match status" value="4"/>
</dbReference>
<dbReference type="InterPro" id="IPR013655">
    <property type="entry name" value="PAS_fold_3"/>
</dbReference>
<dbReference type="SMART" id="SM00387">
    <property type="entry name" value="HATPase_c"/>
    <property type="match status" value="1"/>
</dbReference>
<dbReference type="InterPro" id="IPR035965">
    <property type="entry name" value="PAS-like_dom_sf"/>
</dbReference>
<evidence type="ECO:0000256" key="3">
    <source>
        <dbReference type="ARBA" id="ARBA00022553"/>
    </source>
</evidence>
<feature type="domain" description="PAC" evidence="9">
    <location>
        <begin position="454"/>
        <end position="508"/>
    </location>
</feature>
<dbReference type="InterPro" id="IPR036890">
    <property type="entry name" value="HATPase_C_sf"/>
</dbReference>
<comment type="catalytic activity">
    <reaction evidence="1">
        <text>ATP + protein L-histidine = ADP + protein N-phospho-L-histidine.</text>
        <dbReference type="EC" id="2.7.13.3"/>
    </reaction>
</comment>
<dbReference type="Pfam" id="PF00989">
    <property type="entry name" value="PAS"/>
    <property type="match status" value="1"/>
</dbReference>
<dbReference type="PANTHER" id="PTHR43304">
    <property type="entry name" value="PHYTOCHROME-LIKE PROTEIN CPH1"/>
    <property type="match status" value="1"/>
</dbReference>
<organism evidence="10 11">
    <name type="scientific">Niastella vici</name>
    <dbReference type="NCBI Taxonomy" id="1703345"/>
    <lineage>
        <taxon>Bacteria</taxon>
        <taxon>Pseudomonadati</taxon>
        <taxon>Bacteroidota</taxon>
        <taxon>Chitinophagia</taxon>
        <taxon>Chitinophagales</taxon>
        <taxon>Chitinophagaceae</taxon>
        <taxon>Niastella</taxon>
    </lineage>
</organism>
<sequence length="866" mass="98397">MRVHSKAKREKKPATARAASLLFNPVFNNLDVGILILDCKGYYIDMNDTYCQMIGFDRSELIGNHFLTVVPEMQKDFVQRSFNEDITSGAPRKITEFAVQRKDGHVFVANCSVTIITEPDGFRYMTVCMTDVTATTNYKHLLEETELAAGIGGWQLDVQTNQLSCTEGMYKLLERPKTKTITWYDLLNFVGKEAYQQFKWAVHQAIQKGTPFNLDLDCCTGTPHKKWVRAIGRPKQALNKTIQLFGTFQDITQHKQAEQMIYLNQEKYRSIANSSLYAFILGKPDGTILEVNKNAVELFGYTEEEFKKLGRTKLVVHDEEFLKLMEERAKKGFIQGEQISIKKNGEHFPSEFSSVSFKDLNGEERMSTIIRDITAKKQTEEELKKLSHVARETLCPIVLTDVKRRIVWINDAFTKITEYTLEEVLGRRPEDFLYGEGTDRNTIKRVIENKNAGRTFEIDMMIYAKSGRKVWLTMQAQPQFDNEGNIAGYFAIGIDSTERIKSEEQMLRNQRLLQQAERIASLGSWETDLATGATIWSDELFRIFGLEPTDAAPTMDQRLDVVHPDDREYVLATMKAVTEGKGEFDLEFRSLRPNGDIRVIHSQGQVVKNHLGESEKLIGVVHDITNQKQAEEQLRNQEAQMVEEKVNHQRQITRATINIQEKERSEIGKELHDNVNQILASAKLFLSSPFIESEEREYFMNKATEHIHMAIEEIRKLSKSLVSPSAADLGIIETINDMIGDIRSAQKMEVCFNHGGIDESKLDNGLKLTIYRIVQEQMSNILKYAEASKVGITIKEQGKKISLSINDNGKGFDLAAKRKGIGLSNIFNRADVFNGKVNIRTAPGKGCTVTVVFDKNQGPGSEFLVL</sequence>
<accession>A0A1V9G6S8</accession>
<feature type="domain" description="Histidine kinase" evidence="7">
    <location>
        <begin position="666"/>
        <end position="857"/>
    </location>
</feature>
<evidence type="ECO:0000256" key="4">
    <source>
        <dbReference type="ARBA" id="ARBA00022679"/>
    </source>
</evidence>
<evidence type="ECO:0000259" key="7">
    <source>
        <dbReference type="PROSITE" id="PS50109"/>
    </source>
</evidence>
<dbReference type="Pfam" id="PF02518">
    <property type="entry name" value="HATPase_c"/>
    <property type="match status" value="1"/>
</dbReference>
<dbReference type="Gene3D" id="2.10.70.100">
    <property type="match status" value="1"/>
</dbReference>
<proteinExistence type="predicted"/>
<dbReference type="InterPro" id="IPR000700">
    <property type="entry name" value="PAS-assoc_C"/>
</dbReference>
<dbReference type="InterPro" id="IPR013767">
    <property type="entry name" value="PAS_fold"/>
</dbReference>